<dbReference type="Gene3D" id="3.40.190.150">
    <property type="entry name" value="Bordetella uptake gene, domain 1"/>
    <property type="match status" value="1"/>
</dbReference>
<dbReference type="InterPro" id="IPR042100">
    <property type="entry name" value="Bug_dom1"/>
</dbReference>
<dbReference type="SUPFAM" id="SSF53850">
    <property type="entry name" value="Periplasmic binding protein-like II"/>
    <property type="match status" value="1"/>
</dbReference>
<evidence type="ECO:0000313" key="4">
    <source>
        <dbReference type="Proteomes" id="UP001596353"/>
    </source>
</evidence>
<evidence type="ECO:0000256" key="1">
    <source>
        <dbReference type="ARBA" id="ARBA00006987"/>
    </source>
</evidence>
<accession>A0ABW2B9S7</accession>
<comment type="caution">
    <text evidence="3">The sequence shown here is derived from an EMBL/GenBank/DDBJ whole genome shotgun (WGS) entry which is preliminary data.</text>
</comment>
<dbReference type="PANTHER" id="PTHR42928:SF5">
    <property type="entry name" value="BLR1237 PROTEIN"/>
    <property type="match status" value="1"/>
</dbReference>
<comment type="similarity">
    <text evidence="1">Belongs to the UPF0065 (bug) family.</text>
</comment>
<gene>
    <name evidence="3" type="ORF">ACFQFQ_24740</name>
</gene>
<feature type="chain" id="PRO_5045614618" evidence="2">
    <location>
        <begin position="23"/>
        <end position="318"/>
    </location>
</feature>
<reference evidence="4" key="1">
    <citation type="journal article" date="2019" name="Int. J. Syst. Evol. Microbiol.">
        <title>The Global Catalogue of Microorganisms (GCM) 10K type strain sequencing project: providing services to taxonomists for standard genome sequencing and annotation.</title>
        <authorList>
            <consortium name="The Broad Institute Genomics Platform"/>
            <consortium name="The Broad Institute Genome Sequencing Center for Infectious Disease"/>
            <person name="Wu L."/>
            <person name="Ma J."/>
        </authorList>
    </citation>
    <scope>NUCLEOTIDE SEQUENCE [LARGE SCALE GENOMIC DNA]</scope>
    <source>
        <strain evidence="4">CCUG 66188</strain>
    </source>
</reference>
<evidence type="ECO:0000313" key="3">
    <source>
        <dbReference type="EMBL" id="MFC6761981.1"/>
    </source>
</evidence>
<organism evidence="3 4">
    <name type="scientific">Sulfitobacter porphyrae</name>
    <dbReference type="NCBI Taxonomy" id="1246864"/>
    <lineage>
        <taxon>Bacteria</taxon>
        <taxon>Pseudomonadati</taxon>
        <taxon>Pseudomonadota</taxon>
        <taxon>Alphaproteobacteria</taxon>
        <taxon>Rhodobacterales</taxon>
        <taxon>Roseobacteraceae</taxon>
        <taxon>Sulfitobacter</taxon>
    </lineage>
</organism>
<dbReference type="CDD" id="cd07012">
    <property type="entry name" value="PBP2_Bug_TTT"/>
    <property type="match status" value="1"/>
</dbReference>
<name>A0ABW2B9S7_9RHOB</name>
<protein>
    <submittedName>
        <fullName evidence="3">Bug family tripartite tricarboxylate transporter substrate binding protein</fullName>
    </submittedName>
</protein>
<evidence type="ECO:0000256" key="2">
    <source>
        <dbReference type="SAM" id="SignalP"/>
    </source>
</evidence>
<dbReference type="InterPro" id="IPR005064">
    <property type="entry name" value="BUG"/>
</dbReference>
<dbReference type="Proteomes" id="UP001596353">
    <property type="component" value="Unassembled WGS sequence"/>
</dbReference>
<dbReference type="PIRSF" id="PIRSF017082">
    <property type="entry name" value="YflP"/>
    <property type="match status" value="1"/>
</dbReference>
<dbReference type="Gene3D" id="3.40.190.10">
    <property type="entry name" value="Periplasmic binding protein-like II"/>
    <property type="match status" value="1"/>
</dbReference>
<keyword evidence="4" id="KW-1185">Reference proteome</keyword>
<dbReference type="Pfam" id="PF03401">
    <property type="entry name" value="TctC"/>
    <property type="match status" value="1"/>
</dbReference>
<dbReference type="PANTHER" id="PTHR42928">
    <property type="entry name" value="TRICARBOXYLATE-BINDING PROTEIN"/>
    <property type="match status" value="1"/>
</dbReference>
<feature type="signal peptide" evidence="2">
    <location>
        <begin position="1"/>
        <end position="22"/>
    </location>
</feature>
<dbReference type="EMBL" id="JBHSWG010000003">
    <property type="protein sequence ID" value="MFC6761981.1"/>
    <property type="molecule type" value="Genomic_DNA"/>
</dbReference>
<sequence>MRVIVSIAAALGMSVLATSGVAGEWPERPVTLIVPYGAGGATDRIARLAADRLSTEYGQPVIVENKPGAGGSLGTMLAANAENDGYTLLFANNSTHVIQPLINPNLQYDPVADFEPVASLTDASVFVGTSKGLGFENLGDLVDHLRETEGTTYGSTGIGSMAQFTTLLFLDAVKGQGKHIPYNDTNEAMAAVMSGEIDMLMAPNILQQYGQDTLDVLAVLSAERHPKAPDVPTAAEAGFDVEVVGWFGVFVPDGTPDDIVQKLSASMEQVVADAQFRETALLTGLFPKYRDNATLRQTIQDHSKLFRNIGESAGIELQ</sequence>
<keyword evidence="2" id="KW-0732">Signal</keyword>
<proteinExistence type="inferred from homology"/>